<evidence type="ECO:0000313" key="14">
    <source>
        <dbReference type="EMBL" id="ELT92140.1"/>
    </source>
</evidence>
<evidence type="ECO:0000256" key="11">
    <source>
        <dbReference type="ARBA" id="ARBA00023180"/>
    </source>
</evidence>
<evidence type="ECO:0000256" key="7">
    <source>
        <dbReference type="ARBA" id="ARBA00022896"/>
    </source>
</evidence>
<keyword evidence="6" id="KW-0256">Endoplasmic reticulum</keyword>
<dbReference type="EMBL" id="KB310235">
    <property type="protein sequence ID" value="ELT92140.1"/>
    <property type="molecule type" value="Genomic_DNA"/>
</dbReference>
<dbReference type="InterPro" id="IPR044861">
    <property type="entry name" value="IPNS-like_FE2OG_OXY"/>
</dbReference>
<gene>
    <name evidence="14" type="ORF">CAPTEDRAFT_182861</name>
</gene>
<dbReference type="AlphaFoldDB" id="R7TM13"/>
<keyword evidence="10" id="KW-0408">Iron</keyword>
<feature type="domain" description="Fe2OG dioxygenase" evidence="13">
    <location>
        <begin position="610"/>
        <end position="701"/>
    </location>
</feature>
<evidence type="ECO:0000256" key="12">
    <source>
        <dbReference type="ARBA" id="ARBA00047930"/>
    </source>
</evidence>
<keyword evidence="7" id="KW-0847">Vitamin C</keyword>
<dbReference type="SUPFAM" id="SSF53448">
    <property type="entry name" value="Nucleotide-diphospho-sugar transferases"/>
    <property type="match status" value="1"/>
</dbReference>
<dbReference type="Gene3D" id="2.60.120.620">
    <property type="entry name" value="q2cbj1_9rhob like domain"/>
    <property type="match status" value="1"/>
</dbReference>
<dbReference type="Proteomes" id="UP000014760">
    <property type="component" value="Unassembled WGS sequence"/>
</dbReference>
<comment type="cofactor">
    <cofactor evidence="1">
        <name>L-ascorbate</name>
        <dbReference type="ChEBI" id="CHEBI:38290"/>
    </cofactor>
</comment>
<reference evidence="14 16" key="2">
    <citation type="journal article" date="2013" name="Nature">
        <title>Insights into bilaterian evolution from three spiralian genomes.</title>
        <authorList>
            <person name="Simakov O."/>
            <person name="Marletaz F."/>
            <person name="Cho S.J."/>
            <person name="Edsinger-Gonzales E."/>
            <person name="Havlak P."/>
            <person name="Hellsten U."/>
            <person name="Kuo D.H."/>
            <person name="Larsson T."/>
            <person name="Lv J."/>
            <person name="Arendt D."/>
            <person name="Savage R."/>
            <person name="Osoegawa K."/>
            <person name="de Jong P."/>
            <person name="Grimwood J."/>
            <person name="Chapman J.A."/>
            <person name="Shapiro H."/>
            <person name="Aerts A."/>
            <person name="Otillar R.P."/>
            <person name="Terry A.Y."/>
            <person name="Boore J.L."/>
            <person name="Grigoriev I.V."/>
            <person name="Lindberg D.R."/>
            <person name="Seaver E.C."/>
            <person name="Weisblat D.A."/>
            <person name="Putnam N.H."/>
            <person name="Rokhsar D.S."/>
        </authorList>
    </citation>
    <scope>NUCLEOTIDE SEQUENCE</scope>
    <source>
        <strain evidence="14 16">I ESC-2004</strain>
    </source>
</reference>
<dbReference type="PANTHER" id="PTHR10730:SF45">
    <property type="entry name" value="PROCOLLAGEN-LYSINE,2-OXOGLUTARATE 5-DIOXYGENASE"/>
    <property type="match status" value="1"/>
</dbReference>
<comment type="catalytic activity">
    <reaction evidence="12">
        <text>L-lysyl-[collagen] + 2-oxoglutarate + O2 = (5R)-5-hydroxy-L-lysyl-[collagen] + succinate + CO2</text>
        <dbReference type="Rhea" id="RHEA:16569"/>
        <dbReference type="Rhea" id="RHEA-COMP:12751"/>
        <dbReference type="Rhea" id="RHEA-COMP:12752"/>
        <dbReference type="ChEBI" id="CHEBI:15379"/>
        <dbReference type="ChEBI" id="CHEBI:16526"/>
        <dbReference type="ChEBI" id="CHEBI:16810"/>
        <dbReference type="ChEBI" id="CHEBI:29969"/>
        <dbReference type="ChEBI" id="CHEBI:30031"/>
        <dbReference type="ChEBI" id="CHEBI:133442"/>
        <dbReference type="EC" id="1.14.11.4"/>
    </reaction>
</comment>
<evidence type="ECO:0000259" key="13">
    <source>
        <dbReference type="PROSITE" id="PS51471"/>
    </source>
</evidence>
<keyword evidence="16" id="KW-1185">Reference proteome</keyword>
<keyword evidence="4" id="KW-0479">Metal-binding</keyword>
<comment type="subcellular location">
    <subcellularLocation>
        <location evidence="2">Endoplasmic reticulum</location>
    </subcellularLocation>
</comment>
<dbReference type="GO" id="GO:0008475">
    <property type="term" value="F:procollagen-lysine 5-dioxygenase activity"/>
    <property type="evidence" value="ECO:0007669"/>
    <property type="project" value="UniProtKB-EC"/>
</dbReference>
<dbReference type="OrthoDB" id="69177at2759"/>
<dbReference type="InterPro" id="IPR029044">
    <property type="entry name" value="Nucleotide-diphossugar_trans"/>
</dbReference>
<evidence type="ECO:0000256" key="3">
    <source>
        <dbReference type="ARBA" id="ARBA00012264"/>
    </source>
</evidence>
<dbReference type="Pfam" id="PF25342">
    <property type="entry name" value="GT_PLOD"/>
    <property type="match status" value="1"/>
</dbReference>
<evidence type="ECO:0000256" key="4">
    <source>
        <dbReference type="ARBA" id="ARBA00022723"/>
    </source>
</evidence>
<organism evidence="14">
    <name type="scientific">Capitella teleta</name>
    <name type="common">Polychaete worm</name>
    <dbReference type="NCBI Taxonomy" id="283909"/>
    <lineage>
        <taxon>Eukaryota</taxon>
        <taxon>Metazoa</taxon>
        <taxon>Spiralia</taxon>
        <taxon>Lophotrochozoa</taxon>
        <taxon>Annelida</taxon>
        <taxon>Polychaeta</taxon>
        <taxon>Sedentaria</taxon>
        <taxon>Scolecida</taxon>
        <taxon>Capitellidae</taxon>
        <taxon>Capitella</taxon>
    </lineage>
</organism>
<reference evidence="15" key="3">
    <citation type="submission" date="2015-06" db="UniProtKB">
        <authorList>
            <consortium name="EnsemblMetazoa"/>
        </authorList>
    </citation>
    <scope>IDENTIFICATION</scope>
</reference>
<evidence type="ECO:0000313" key="16">
    <source>
        <dbReference type="Proteomes" id="UP000014760"/>
    </source>
</evidence>
<name>R7TM13_CAPTE</name>
<evidence type="ECO:0000256" key="6">
    <source>
        <dbReference type="ARBA" id="ARBA00022824"/>
    </source>
</evidence>
<dbReference type="EnsemblMetazoa" id="CapteT182861">
    <property type="protein sequence ID" value="CapteP182861"/>
    <property type="gene ID" value="CapteG182861"/>
</dbReference>
<evidence type="ECO:0000256" key="9">
    <source>
        <dbReference type="ARBA" id="ARBA00023002"/>
    </source>
</evidence>
<sequence>MTVATDNTDGFQRFIRSTETFNLDVKVLGMGQKWEGGDIVKYAGGGQKVNLLKEGLEELKEKKDLIVMFVDSYDVIMDAGADAILAAFKKFDARVVFSAEGFCWPDASLAHEYPEVKMSEKRYLNSGGFIGYATDIYKLIGGSSLRSDDDDQLFYTKSFLDKTLREKLGIKLDSKGEIFQNLNGALDDVKVKFKGSSSYLYNMKTGVTPLVIHGNGPIKHHFNALTNYLGGHWTPTGGCNGCKQRTIHLDATKTENYPQVMMAIFIEQPTAFLQEFFYNIGNLSYPKSKIDLYLHYSDESSKKYVDEFLERNGDEFGSKQIETPVSELNDWTARNKALEKCNSKKCEYLFTVDGDVQLEDHNTLVDLIQYNRSVIAPLLSRPGKLWSNFWGSLSPDGFYKRSDDYAEIVTGRQKGQWNVPYISQSLLIHGYLVPSLLGGYTDSDLDSDMAICKRMREKGIFMYVDNQKKYGLLVDSEQFDPSKAHGDLYMIFDNREMWEKKYLHPEFNRYLNTVPFSELEQPCPDVFWLPIVTTKFCWDLIDEMEHYGKWSGGGHQPAVDDRLGGSYENVPTVDIHTNQIDWEPQWLEILKSYIGPYSGKVFEGYYTEARAHMNFVVRYTPGEQDRLKPHSDSSSYTINIALNRPGIDFTGGGTRFIRQNCSVTNARQGWLLMHAGRLTHFHEGLPTTGGTRYIMVSFIDP</sequence>
<dbReference type="OMA" id="TDVACNH"/>
<dbReference type="InterPro" id="IPR005123">
    <property type="entry name" value="Oxoglu/Fe-dep_dioxygenase_dom"/>
</dbReference>
<keyword evidence="9" id="KW-0560">Oxidoreductase</keyword>
<dbReference type="GO" id="GO:0031418">
    <property type="term" value="F:L-ascorbic acid binding"/>
    <property type="evidence" value="ECO:0007669"/>
    <property type="project" value="UniProtKB-KW"/>
</dbReference>
<dbReference type="HOGENOM" id="CLU_022320_1_0_1"/>
<evidence type="ECO:0000256" key="10">
    <source>
        <dbReference type="ARBA" id="ARBA00023004"/>
    </source>
</evidence>
<dbReference type="InterPro" id="IPR050757">
    <property type="entry name" value="Collagen_mod_GT25"/>
</dbReference>
<dbReference type="EMBL" id="AMQN01002870">
    <property type="status" value="NOT_ANNOTATED_CDS"/>
    <property type="molecule type" value="Genomic_DNA"/>
</dbReference>
<reference evidence="16" key="1">
    <citation type="submission" date="2012-12" db="EMBL/GenBank/DDBJ databases">
        <authorList>
            <person name="Hellsten U."/>
            <person name="Grimwood J."/>
            <person name="Chapman J.A."/>
            <person name="Shapiro H."/>
            <person name="Aerts A."/>
            <person name="Otillar R.P."/>
            <person name="Terry A.Y."/>
            <person name="Boore J.L."/>
            <person name="Simakov O."/>
            <person name="Marletaz F."/>
            <person name="Cho S.-J."/>
            <person name="Edsinger-Gonzales E."/>
            <person name="Havlak P."/>
            <person name="Kuo D.-H."/>
            <person name="Larsson T."/>
            <person name="Lv J."/>
            <person name="Arendt D."/>
            <person name="Savage R."/>
            <person name="Osoegawa K."/>
            <person name="de Jong P."/>
            <person name="Lindberg D.R."/>
            <person name="Seaver E.C."/>
            <person name="Weisblat D.A."/>
            <person name="Putnam N.H."/>
            <person name="Grigoriev I.V."/>
            <person name="Rokhsar D.S."/>
        </authorList>
    </citation>
    <scope>NUCLEOTIDE SEQUENCE</scope>
    <source>
        <strain evidence="16">I ESC-2004</strain>
    </source>
</reference>
<dbReference type="FunCoup" id="R7TM13">
    <property type="interactions" value="371"/>
</dbReference>
<evidence type="ECO:0000256" key="2">
    <source>
        <dbReference type="ARBA" id="ARBA00004240"/>
    </source>
</evidence>
<evidence type="ECO:0000313" key="15">
    <source>
        <dbReference type="EnsemblMetazoa" id="CapteP182861"/>
    </source>
</evidence>
<keyword evidence="5" id="KW-0732">Signal</keyword>
<dbReference type="SMART" id="SM00702">
    <property type="entry name" value="P4Hc"/>
    <property type="match status" value="1"/>
</dbReference>
<dbReference type="PROSITE" id="PS51471">
    <property type="entry name" value="FE2OG_OXY"/>
    <property type="match status" value="1"/>
</dbReference>
<dbReference type="GO" id="GO:0005783">
    <property type="term" value="C:endoplasmic reticulum"/>
    <property type="evidence" value="ECO:0007669"/>
    <property type="project" value="UniProtKB-SubCell"/>
</dbReference>
<dbReference type="EC" id="1.14.11.4" evidence="3"/>
<protein>
    <recommendedName>
        <fullName evidence="3">procollagen-lysine 5-dioxygenase</fullName>
        <ecNumber evidence="3">1.14.11.4</ecNumber>
    </recommendedName>
</protein>
<keyword evidence="11" id="KW-0325">Glycoprotein</keyword>
<dbReference type="Pfam" id="PF03171">
    <property type="entry name" value="2OG-FeII_Oxy"/>
    <property type="match status" value="1"/>
</dbReference>
<dbReference type="GO" id="GO:0005506">
    <property type="term" value="F:iron ion binding"/>
    <property type="evidence" value="ECO:0007669"/>
    <property type="project" value="InterPro"/>
</dbReference>
<accession>R7TM13</accession>
<evidence type="ECO:0000256" key="1">
    <source>
        <dbReference type="ARBA" id="ARBA00001961"/>
    </source>
</evidence>
<evidence type="ECO:0000256" key="5">
    <source>
        <dbReference type="ARBA" id="ARBA00022729"/>
    </source>
</evidence>
<dbReference type="InterPro" id="IPR057589">
    <property type="entry name" value="GT_PLOD"/>
</dbReference>
<dbReference type="STRING" id="283909.R7TM13"/>
<proteinExistence type="predicted"/>
<dbReference type="PANTHER" id="PTHR10730">
    <property type="entry name" value="PROCOLLAGEN-LYSINE,2-OXOGLUTARATE 5-DIOXYGENASE/GLYCOSYLTRANSFERASE 25 FAMILY MEMBER"/>
    <property type="match status" value="1"/>
</dbReference>
<evidence type="ECO:0000256" key="8">
    <source>
        <dbReference type="ARBA" id="ARBA00022964"/>
    </source>
</evidence>
<dbReference type="InterPro" id="IPR006620">
    <property type="entry name" value="Pro_4_hyd_alph"/>
</dbReference>
<keyword evidence="8" id="KW-0223">Dioxygenase</keyword>